<dbReference type="Pfam" id="PF07730">
    <property type="entry name" value="HisKA_3"/>
    <property type="match status" value="1"/>
</dbReference>
<dbReference type="Pfam" id="PF23539">
    <property type="entry name" value="DUF7134"/>
    <property type="match status" value="1"/>
</dbReference>
<dbReference type="InterPro" id="IPR011712">
    <property type="entry name" value="Sig_transdc_His_kin_sub3_dim/P"/>
</dbReference>
<dbReference type="GO" id="GO:0016020">
    <property type="term" value="C:membrane"/>
    <property type="evidence" value="ECO:0007669"/>
    <property type="project" value="InterPro"/>
</dbReference>
<evidence type="ECO:0000313" key="14">
    <source>
        <dbReference type="Proteomes" id="UP000182486"/>
    </source>
</evidence>
<feature type="transmembrane region" description="Helical" evidence="11">
    <location>
        <begin position="118"/>
        <end position="135"/>
    </location>
</feature>
<evidence type="ECO:0000256" key="7">
    <source>
        <dbReference type="ARBA" id="ARBA00022840"/>
    </source>
</evidence>
<evidence type="ECO:0000256" key="11">
    <source>
        <dbReference type="SAM" id="Phobius"/>
    </source>
</evidence>
<name>A0A1K0FCC1_9ACTN</name>
<proteinExistence type="predicted"/>
<keyword evidence="14" id="KW-1185">Reference proteome</keyword>
<keyword evidence="6 13" id="KW-0418">Kinase</keyword>
<feature type="compositionally biased region" description="Polar residues" evidence="10">
    <location>
        <begin position="448"/>
        <end position="463"/>
    </location>
</feature>
<evidence type="ECO:0000313" key="13">
    <source>
        <dbReference type="EMBL" id="OJF10477.1"/>
    </source>
</evidence>
<dbReference type="GO" id="GO:0046983">
    <property type="term" value="F:protein dimerization activity"/>
    <property type="evidence" value="ECO:0007669"/>
    <property type="project" value="InterPro"/>
</dbReference>
<dbReference type="EMBL" id="MEIA01000476">
    <property type="protein sequence ID" value="OJF10477.1"/>
    <property type="molecule type" value="Genomic_DNA"/>
</dbReference>
<evidence type="ECO:0000259" key="12">
    <source>
        <dbReference type="SMART" id="SM00387"/>
    </source>
</evidence>
<feature type="coiled-coil region" evidence="9">
    <location>
        <begin position="206"/>
        <end position="233"/>
    </location>
</feature>
<organism evidence="13 14">
    <name type="scientific">Couchioplanes caeruleus subsp. caeruleus</name>
    <dbReference type="NCBI Taxonomy" id="56427"/>
    <lineage>
        <taxon>Bacteria</taxon>
        <taxon>Bacillati</taxon>
        <taxon>Actinomycetota</taxon>
        <taxon>Actinomycetes</taxon>
        <taxon>Micromonosporales</taxon>
        <taxon>Micromonosporaceae</taxon>
        <taxon>Couchioplanes</taxon>
    </lineage>
</organism>
<feature type="region of interest" description="Disordered" evidence="10">
    <location>
        <begin position="443"/>
        <end position="463"/>
    </location>
</feature>
<evidence type="ECO:0000256" key="10">
    <source>
        <dbReference type="SAM" id="MobiDB-lite"/>
    </source>
</evidence>
<dbReference type="AlphaFoldDB" id="A0A1K0FCC1"/>
<feature type="transmembrane region" description="Helical" evidence="11">
    <location>
        <begin position="181"/>
        <end position="203"/>
    </location>
</feature>
<keyword evidence="5" id="KW-0547">Nucleotide-binding</keyword>
<keyword evidence="11" id="KW-0812">Transmembrane</keyword>
<dbReference type="Gene3D" id="3.30.565.10">
    <property type="entry name" value="Histidine kinase-like ATPase, C-terminal domain"/>
    <property type="match status" value="1"/>
</dbReference>
<dbReference type="GO" id="GO:0000155">
    <property type="term" value="F:phosphorelay sensor kinase activity"/>
    <property type="evidence" value="ECO:0007669"/>
    <property type="project" value="InterPro"/>
</dbReference>
<gene>
    <name evidence="13" type="ORF">BG844_31955</name>
</gene>
<evidence type="ECO:0000256" key="5">
    <source>
        <dbReference type="ARBA" id="ARBA00022741"/>
    </source>
</evidence>
<keyword evidence="11" id="KW-1133">Transmembrane helix</keyword>
<dbReference type="Pfam" id="PF02518">
    <property type="entry name" value="HATPase_c"/>
    <property type="match status" value="1"/>
</dbReference>
<evidence type="ECO:0000256" key="6">
    <source>
        <dbReference type="ARBA" id="ARBA00022777"/>
    </source>
</evidence>
<comment type="catalytic activity">
    <reaction evidence="1">
        <text>ATP + protein L-histidine = ADP + protein N-phospho-L-histidine.</text>
        <dbReference type="EC" id="2.7.13.3"/>
    </reaction>
</comment>
<dbReference type="GO" id="GO:0005524">
    <property type="term" value="F:ATP binding"/>
    <property type="evidence" value="ECO:0007669"/>
    <property type="project" value="UniProtKB-KW"/>
</dbReference>
<dbReference type="SMART" id="SM00387">
    <property type="entry name" value="HATPase_c"/>
    <property type="match status" value="1"/>
</dbReference>
<dbReference type="Proteomes" id="UP000182486">
    <property type="component" value="Unassembled WGS sequence"/>
</dbReference>
<comment type="caution">
    <text evidence="13">The sequence shown here is derived from an EMBL/GenBank/DDBJ whole genome shotgun (WGS) entry which is preliminary data.</text>
</comment>
<sequence length="463" mass="49434">MSAPALNAAVALPQPRERGTPAAASDHWRRPGPTAPQRRADLAIGLGVAALAVLNVVLARSAGIFASANPPSLAEQTCWALAVTLPLIWRRTSPEIVSIVVAVAFIAEQYRGVQEQQVASGAIFAAIYALGAWGRDRSRARWLRLGIIAAMFVWLAVAWLMAHDELPADGMPGASGELPPLLASIINGVLINGLFFGFAYLFGETAWQAARRRHQLEEQAAQLRAAQALISEQAVLGERVRIARELHDVVAHHVSVMGIQASASRRAMDRNPELARTALSAIEQCSRTAVDELRRMLGALRAADRPGDGEGLPHQRSVDNPAGIERVEELVDRARAAGLEGRLGVHGTPRTVPESVSQAAYRIVQEAVTNTLKHANATMIDVRIRYLVHDLELDIADDGRGDASGTASGLGLIGMRERVAVHDGNLETGTRIGGGFRVRARLPIAPDTETSAVPGTNTTGEPS</sequence>
<dbReference type="InterPro" id="IPR050482">
    <property type="entry name" value="Sensor_HK_TwoCompSys"/>
</dbReference>
<protein>
    <recommendedName>
        <fullName evidence="2">histidine kinase</fullName>
        <ecNumber evidence="2">2.7.13.3</ecNumber>
    </recommendedName>
</protein>
<keyword evidence="3" id="KW-0597">Phosphoprotein</keyword>
<evidence type="ECO:0000256" key="4">
    <source>
        <dbReference type="ARBA" id="ARBA00022679"/>
    </source>
</evidence>
<reference evidence="13 14" key="1">
    <citation type="submission" date="2016-09" db="EMBL/GenBank/DDBJ databases">
        <title>Couchioplanes caeruleus draft genome sequence.</title>
        <authorList>
            <person name="Sheehan J."/>
            <person name="Caffrey P."/>
        </authorList>
    </citation>
    <scope>NUCLEOTIDE SEQUENCE [LARGE SCALE GENOMIC DNA]</scope>
    <source>
        <strain evidence="13 14">DSM 43634</strain>
    </source>
</reference>
<keyword evidence="9" id="KW-0175">Coiled coil</keyword>
<evidence type="ECO:0000256" key="1">
    <source>
        <dbReference type="ARBA" id="ARBA00000085"/>
    </source>
</evidence>
<dbReference type="InterPro" id="IPR055558">
    <property type="entry name" value="DUF7134"/>
</dbReference>
<dbReference type="CDD" id="cd16917">
    <property type="entry name" value="HATPase_UhpB-NarQ-NarX-like"/>
    <property type="match status" value="1"/>
</dbReference>
<evidence type="ECO:0000256" key="3">
    <source>
        <dbReference type="ARBA" id="ARBA00022553"/>
    </source>
</evidence>
<accession>A0A1K0FCC1</accession>
<dbReference type="RefSeq" id="WP_071809051.1">
    <property type="nucleotide sequence ID" value="NZ_MEIA01000476.1"/>
</dbReference>
<dbReference type="SUPFAM" id="SSF55874">
    <property type="entry name" value="ATPase domain of HSP90 chaperone/DNA topoisomerase II/histidine kinase"/>
    <property type="match status" value="1"/>
</dbReference>
<dbReference type="InterPro" id="IPR036890">
    <property type="entry name" value="HATPase_C_sf"/>
</dbReference>
<feature type="region of interest" description="Disordered" evidence="10">
    <location>
        <begin position="16"/>
        <end position="36"/>
    </location>
</feature>
<keyword evidence="7" id="KW-0067">ATP-binding</keyword>
<dbReference type="PANTHER" id="PTHR24421">
    <property type="entry name" value="NITRATE/NITRITE SENSOR PROTEIN NARX-RELATED"/>
    <property type="match status" value="1"/>
</dbReference>
<dbReference type="InterPro" id="IPR003594">
    <property type="entry name" value="HATPase_dom"/>
</dbReference>
<feature type="domain" description="Histidine kinase/HSP90-like ATPase" evidence="12">
    <location>
        <begin position="355"/>
        <end position="446"/>
    </location>
</feature>
<dbReference type="PANTHER" id="PTHR24421:SF10">
    <property type="entry name" value="NITRATE_NITRITE SENSOR PROTEIN NARQ"/>
    <property type="match status" value="1"/>
</dbReference>
<keyword evidence="8" id="KW-0902">Two-component regulatory system</keyword>
<evidence type="ECO:0000256" key="8">
    <source>
        <dbReference type="ARBA" id="ARBA00023012"/>
    </source>
</evidence>
<feature type="transmembrane region" description="Helical" evidence="11">
    <location>
        <begin position="42"/>
        <end position="66"/>
    </location>
</feature>
<feature type="transmembrane region" description="Helical" evidence="11">
    <location>
        <begin position="142"/>
        <end position="161"/>
    </location>
</feature>
<dbReference type="EC" id="2.7.13.3" evidence="2"/>
<dbReference type="Gene3D" id="1.20.5.1930">
    <property type="match status" value="1"/>
</dbReference>
<keyword evidence="11" id="KW-0472">Membrane</keyword>
<keyword evidence="4" id="KW-0808">Transferase</keyword>
<evidence type="ECO:0000256" key="9">
    <source>
        <dbReference type="SAM" id="Coils"/>
    </source>
</evidence>
<evidence type="ECO:0000256" key="2">
    <source>
        <dbReference type="ARBA" id="ARBA00012438"/>
    </source>
</evidence>